<evidence type="ECO:0000256" key="2">
    <source>
        <dbReference type="SAM" id="SignalP"/>
    </source>
</evidence>
<feature type="compositionally biased region" description="Low complexity" evidence="1">
    <location>
        <begin position="891"/>
        <end position="909"/>
    </location>
</feature>
<feature type="region of interest" description="Disordered" evidence="1">
    <location>
        <begin position="677"/>
        <end position="740"/>
    </location>
</feature>
<evidence type="ECO:0000313" key="4">
    <source>
        <dbReference type="Proteomes" id="UP000198406"/>
    </source>
</evidence>
<feature type="chain" id="PRO_5012757766" evidence="2">
    <location>
        <begin position="22"/>
        <end position="1121"/>
    </location>
</feature>
<feature type="region of interest" description="Disordered" evidence="1">
    <location>
        <begin position="886"/>
        <end position="909"/>
    </location>
</feature>
<feature type="region of interest" description="Disordered" evidence="1">
    <location>
        <begin position="971"/>
        <end position="1018"/>
    </location>
</feature>
<accession>A0A1Z5J713</accession>
<feature type="compositionally biased region" description="Polar residues" evidence="1">
    <location>
        <begin position="757"/>
        <end position="771"/>
    </location>
</feature>
<feature type="signal peptide" evidence="2">
    <location>
        <begin position="1"/>
        <end position="21"/>
    </location>
</feature>
<gene>
    <name evidence="3" type="ORF">FisN_11Lh240</name>
</gene>
<evidence type="ECO:0000256" key="1">
    <source>
        <dbReference type="SAM" id="MobiDB-lite"/>
    </source>
</evidence>
<dbReference type="EMBL" id="BDSP01000013">
    <property type="protein sequence ID" value="GAX09787.1"/>
    <property type="molecule type" value="Genomic_DNA"/>
</dbReference>
<feature type="compositionally biased region" description="Basic and acidic residues" evidence="1">
    <location>
        <begin position="1072"/>
        <end position="1081"/>
    </location>
</feature>
<name>A0A1Z5J713_FISSO</name>
<evidence type="ECO:0000313" key="3">
    <source>
        <dbReference type="EMBL" id="GAX09787.1"/>
    </source>
</evidence>
<dbReference type="InParanoid" id="A0A1Z5J713"/>
<sequence length="1121" mass="122994">MKSSIAFFVLIFYFKADFIHSKNAVVRSVNQHVLLQVKTNVLLEMDNSISHGEHIDSNSIPLQWFLQVDELLFDSTSSGASEDSIRLDERVLDVQWKDGGAGTAAYSLLLPLENLTRRSNRSLLIAIWERDLETKSRRFLSQHLTQVPRTAPMPGIPSDQDYSWKPNTVIEMSIKSRYSRSDTRSSENNKTGISTNYGFWAFVVASVYGLFYLWRDTRANLVSRRSTDENVELDNGCEEAENSNDEADEEISLNAYDKDRDNDEGSLSPAFVLLRSSAITSDQSDEEEEEGLILERPPSMDRHLIKSFLEKGVSFEDALETVTEKYLMEQNNRTENRVPTVNEMIHPLEYDDASRATQDCAAGVNATSCESVRVPDTLRVRPTMSNLNCSDVPEDDTCGSFGIIQESLKSESSERGICKEFGPSDLQRSPETNREGVVAGETSFDKPKSSIESDYMPAMFALAKMPCKKRPRTRISSERKECAKSNSVHYGVGSHQFESNRNPVLPESFSENVCKRAKSASSDEEYGGYQSNSIASAEQYCQGDSGDGVTDIAQASSIASVGLFEDAQDKTAHHDGFGTRSTNASLDSRMQDNVYEEKVLVEPPSRALVDPREETLTDTARCHVLDEISANESADDQEHSIDSSSSVAAAVPLEDNWTRLTQSDSFDEDPIELLTYGKQDVTNVDDEKESVEPSLTAPVGPHQVDRTEAAHSDSFDSGSPDDSVDSVVQDDAVHGDGVVVKPPSKVVIELHEEGRTEATQSDSLGNVSANASFDKEQDDAADSCLTSGEKVYSFQSADDKTNEASRAKACSFGPGPPSVCVNHVDNAYSLETNAPRASDDKSDKLVDAENVVSIQQSETHCSAILGAKPMHVDQVVSALAAEDRVTPDSPYVSTLPPDSSSSYSDSSVDTVRNNGRVEYAKALLEKSAELKSVAGDDVLAEFVPSAALRTAAMAMRDFSFEFEGKGSRAKPLTLKELNDNSNKPKRSTRARSSSDSCGSSKSKACKDRNPSNFVSPNPTVQGLFGVIGDTTPALKSVMSPPTTKLLKPKTVDPLILQTFRLAKDASKKRRIIFDGKPVESSKKRKHVPPDDPFDFTDDAEDPFADKDGIPRPEATRPPTIR</sequence>
<keyword evidence="4" id="KW-1185">Reference proteome</keyword>
<protein>
    <submittedName>
        <fullName evidence="3">Uncharacterized protein</fullName>
    </submittedName>
</protein>
<feature type="region of interest" description="Disordered" evidence="1">
    <location>
        <begin position="752"/>
        <end position="776"/>
    </location>
</feature>
<feature type="compositionally biased region" description="Low complexity" evidence="1">
    <location>
        <begin position="990"/>
        <end position="1002"/>
    </location>
</feature>
<dbReference type="AlphaFoldDB" id="A0A1Z5J713"/>
<organism evidence="3 4">
    <name type="scientific">Fistulifera solaris</name>
    <name type="common">Oleaginous diatom</name>
    <dbReference type="NCBI Taxonomy" id="1519565"/>
    <lineage>
        <taxon>Eukaryota</taxon>
        <taxon>Sar</taxon>
        <taxon>Stramenopiles</taxon>
        <taxon>Ochrophyta</taxon>
        <taxon>Bacillariophyta</taxon>
        <taxon>Bacillariophyceae</taxon>
        <taxon>Bacillariophycidae</taxon>
        <taxon>Naviculales</taxon>
        <taxon>Naviculaceae</taxon>
        <taxon>Fistulifera</taxon>
    </lineage>
</organism>
<comment type="caution">
    <text evidence="3">The sequence shown here is derived from an EMBL/GenBank/DDBJ whole genome shotgun (WGS) entry which is preliminary data.</text>
</comment>
<dbReference type="Proteomes" id="UP000198406">
    <property type="component" value="Unassembled WGS sequence"/>
</dbReference>
<feature type="compositionally biased region" description="Low complexity" evidence="1">
    <location>
        <begin position="715"/>
        <end position="730"/>
    </location>
</feature>
<keyword evidence="2" id="KW-0732">Signal</keyword>
<proteinExistence type="predicted"/>
<reference evidence="3 4" key="1">
    <citation type="journal article" date="2015" name="Plant Cell">
        <title>Oil accumulation by the oleaginous diatom Fistulifera solaris as revealed by the genome and transcriptome.</title>
        <authorList>
            <person name="Tanaka T."/>
            <person name="Maeda Y."/>
            <person name="Veluchamy A."/>
            <person name="Tanaka M."/>
            <person name="Abida H."/>
            <person name="Marechal E."/>
            <person name="Bowler C."/>
            <person name="Muto M."/>
            <person name="Sunaga Y."/>
            <person name="Tanaka M."/>
            <person name="Yoshino T."/>
            <person name="Taniguchi T."/>
            <person name="Fukuda Y."/>
            <person name="Nemoto M."/>
            <person name="Matsumoto M."/>
            <person name="Wong P.S."/>
            <person name="Aburatani S."/>
            <person name="Fujibuchi W."/>
        </authorList>
    </citation>
    <scope>NUCLEOTIDE SEQUENCE [LARGE SCALE GENOMIC DNA]</scope>
    <source>
        <strain evidence="3 4">JPCC DA0580</strain>
    </source>
</reference>
<feature type="compositionally biased region" description="Basic and acidic residues" evidence="1">
    <location>
        <begin position="1103"/>
        <end position="1114"/>
    </location>
</feature>
<feature type="compositionally biased region" description="Basic and acidic residues" evidence="1">
    <location>
        <begin position="703"/>
        <end position="714"/>
    </location>
</feature>
<feature type="region of interest" description="Disordered" evidence="1">
    <location>
        <begin position="1072"/>
        <end position="1121"/>
    </location>
</feature>
<feature type="region of interest" description="Disordered" evidence="1">
    <location>
        <begin position="420"/>
        <end position="450"/>
    </location>
</feature>
<feature type="compositionally biased region" description="Acidic residues" evidence="1">
    <location>
        <begin position="1091"/>
        <end position="1102"/>
    </location>
</feature>